<comment type="cofactor">
    <cofactor evidence="4">
        <name>Mg(2+)</name>
        <dbReference type="ChEBI" id="CHEBI:18420"/>
    </cofactor>
</comment>
<dbReference type="Gramene" id="EME27029">
    <property type="protein sequence ID" value="EME27029"/>
    <property type="gene ID" value="Gasu_53670"/>
</dbReference>
<organism evidence="13 14">
    <name type="scientific">Galdieria sulphuraria</name>
    <name type="common">Red alga</name>
    <dbReference type="NCBI Taxonomy" id="130081"/>
    <lineage>
        <taxon>Eukaryota</taxon>
        <taxon>Rhodophyta</taxon>
        <taxon>Bangiophyceae</taxon>
        <taxon>Galdieriales</taxon>
        <taxon>Galdieriaceae</taxon>
        <taxon>Galdieria</taxon>
    </lineage>
</organism>
<sequence>MNSDTEPLCFTENEASSSNLLEFLLLCGKLKETKRKGWVDHHIRYPESVSDHMYRMALFCFCSCPNHLNRDKLVKLALVHDLGESLVGDITPHDGISPEEKNRKEAEAFRKIRDEYLSSCTVGQELYDLWNEYENNLSEEAKFVKQVDKLEMLIQAFEYERDQHMDLSDFFMSSSHCIHNDKLLGILKLLQARRGEWRRSIR</sequence>
<comment type="subunit">
    <text evidence="7">Homodimer.</text>
</comment>
<dbReference type="RefSeq" id="XP_005703549.1">
    <property type="nucleotide sequence ID" value="XM_005703492.1"/>
</dbReference>
<dbReference type="Proteomes" id="UP000030680">
    <property type="component" value="Unassembled WGS sequence"/>
</dbReference>
<evidence type="ECO:0000256" key="2">
    <source>
        <dbReference type="ARBA" id="ARBA00001936"/>
    </source>
</evidence>
<dbReference type="PANTHER" id="PTHR11845">
    <property type="entry name" value="5'-DEOXYNUCLEOTIDASE HDDC2"/>
    <property type="match status" value="1"/>
</dbReference>
<dbReference type="EMBL" id="KB454538">
    <property type="protein sequence ID" value="EME27029.1"/>
    <property type="molecule type" value="Genomic_DNA"/>
</dbReference>
<comment type="cofactor">
    <cofactor evidence="3">
        <name>Co(2+)</name>
        <dbReference type="ChEBI" id="CHEBI:48828"/>
    </cofactor>
</comment>
<evidence type="ECO:0000256" key="10">
    <source>
        <dbReference type="ARBA" id="ARBA00022801"/>
    </source>
</evidence>
<evidence type="ECO:0000256" key="8">
    <source>
        <dbReference type="ARBA" id="ARBA00012964"/>
    </source>
</evidence>
<dbReference type="InterPro" id="IPR003607">
    <property type="entry name" value="HD/PDEase_dom"/>
</dbReference>
<evidence type="ECO:0000256" key="5">
    <source>
        <dbReference type="ARBA" id="ARBA00004074"/>
    </source>
</evidence>
<dbReference type="STRING" id="130081.M2XUD4"/>
<keyword evidence="9" id="KW-0479">Metal-binding</keyword>
<dbReference type="GeneID" id="17085967"/>
<evidence type="ECO:0000256" key="6">
    <source>
        <dbReference type="ARBA" id="ARBA00009999"/>
    </source>
</evidence>
<feature type="domain" description="HD/PDEase" evidence="12">
    <location>
        <begin position="45"/>
        <end position="162"/>
    </location>
</feature>
<evidence type="ECO:0000313" key="14">
    <source>
        <dbReference type="Proteomes" id="UP000030680"/>
    </source>
</evidence>
<dbReference type="SUPFAM" id="SSF109604">
    <property type="entry name" value="HD-domain/PDEase-like"/>
    <property type="match status" value="1"/>
</dbReference>
<dbReference type="AlphaFoldDB" id="M2XUD4"/>
<dbReference type="EC" id="3.1.3.89" evidence="8"/>
<gene>
    <name evidence="13" type="ORF">Gasu_53670</name>
</gene>
<dbReference type="GO" id="GO:0005737">
    <property type="term" value="C:cytoplasm"/>
    <property type="evidence" value="ECO:0007669"/>
    <property type="project" value="TreeGrafter"/>
</dbReference>
<reference evidence="14" key="1">
    <citation type="journal article" date="2013" name="Science">
        <title>Gene transfer from bacteria and archaea facilitated evolution of an extremophilic eukaryote.</title>
        <authorList>
            <person name="Schonknecht G."/>
            <person name="Chen W.H."/>
            <person name="Ternes C.M."/>
            <person name="Barbier G.G."/>
            <person name="Shrestha R.P."/>
            <person name="Stanke M."/>
            <person name="Brautigam A."/>
            <person name="Baker B.J."/>
            <person name="Banfield J.F."/>
            <person name="Garavito R.M."/>
            <person name="Carr K."/>
            <person name="Wilkerson C."/>
            <person name="Rensing S.A."/>
            <person name="Gagneul D."/>
            <person name="Dickenson N.E."/>
            <person name="Oesterhelt C."/>
            <person name="Lercher M.J."/>
            <person name="Weber A.P."/>
        </authorList>
    </citation>
    <scope>NUCLEOTIDE SEQUENCE [LARGE SCALE GENOMIC DNA]</scope>
    <source>
        <strain evidence="14">074W</strain>
    </source>
</reference>
<dbReference type="GO" id="GO:0009159">
    <property type="term" value="P:deoxyribonucleoside monophosphate catabolic process"/>
    <property type="evidence" value="ECO:0007669"/>
    <property type="project" value="UniProtKB-ARBA"/>
</dbReference>
<keyword evidence="11" id="KW-0460">Magnesium</keyword>
<dbReference type="SMART" id="SM00471">
    <property type="entry name" value="HDc"/>
    <property type="match status" value="1"/>
</dbReference>
<proteinExistence type="inferred from homology"/>
<dbReference type="InterPro" id="IPR006674">
    <property type="entry name" value="HD_domain"/>
</dbReference>
<evidence type="ECO:0000256" key="9">
    <source>
        <dbReference type="ARBA" id="ARBA00022723"/>
    </source>
</evidence>
<dbReference type="Pfam" id="PF13023">
    <property type="entry name" value="HD_3"/>
    <property type="match status" value="1"/>
</dbReference>
<comment type="cofactor">
    <cofactor evidence="2">
        <name>Mn(2+)</name>
        <dbReference type="ChEBI" id="CHEBI:29035"/>
    </cofactor>
</comment>
<dbReference type="GO" id="GO:0046872">
    <property type="term" value="F:metal ion binding"/>
    <property type="evidence" value="ECO:0007669"/>
    <property type="project" value="UniProtKB-KW"/>
</dbReference>
<name>M2XUD4_GALSU</name>
<dbReference type="eggNOG" id="KOG3197">
    <property type="taxonomic scope" value="Eukaryota"/>
</dbReference>
<accession>M2XUD4</accession>
<dbReference type="KEGG" id="gsl:Gasu_53670"/>
<evidence type="ECO:0000313" key="13">
    <source>
        <dbReference type="EMBL" id="EME27029.1"/>
    </source>
</evidence>
<evidence type="ECO:0000259" key="12">
    <source>
        <dbReference type="SMART" id="SM00471"/>
    </source>
</evidence>
<dbReference type="OMA" id="TWRLCLM"/>
<keyword evidence="14" id="KW-1185">Reference proteome</keyword>
<keyword evidence="10 13" id="KW-0378">Hydrolase</keyword>
<evidence type="ECO:0000256" key="3">
    <source>
        <dbReference type="ARBA" id="ARBA00001941"/>
    </source>
</evidence>
<dbReference type="InterPro" id="IPR039356">
    <property type="entry name" value="YfbR/HDDC2"/>
</dbReference>
<evidence type="ECO:0000256" key="7">
    <source>
        <dbReference type="ARBA" id="ARBA00011738"/>
    </source>
</evidence>
<dbReference type="Gene3D" id="1.10.3210.10">
    <property type="entry name" value="Hypothetical protein af1432"/>
    <property type="match status" value="1"/>
</dbReference>
<dbReference type="GO" id="GO:0002953">
    <property type="term" value="F:5'-deoxynucleotidase activity"/>
    <property type="evidence" value="ECO:0007669"/>
    <property type="project" value="UniProtKB-EC"/>
</dbReference>
<protein>
    <recommendedName>
        <fullName evidence="8">5'-deoxynucleotidase</fullName>
        <ecNumber evidence="8">3.1.3.89</ecNumber>
    </recommendedName>
</protein>
<dbReference type="FunFam" id="1.10.3210.10:FF:000011">
    <property type="entry name" value="HD domain-containing protein 2"/>
    <property type="match status" value="1"/>
</dbReference>
<evidence type="ECO:0000256" key="4">
    <source>
        <dbReference type="ARBA" id="ARBA00001946"/>
    </source>
</evidence>
<evidence type="ECO:0000256" key="1">
    <source>
        <dbReference type="ARBA" id="ARBA00001638"/>
    </source>
</evidence>
<comment type="catalytic activity">
    <reaction evidence="1">
        <text>a 2'-deoxyribonucleoside 5'-phosphate + H2O = a 2'-deoxyribonucleoside + phosphate</text>
        <dbReference type="Rhea" id="RHEA:36167"/>
        <dbReference type="ChEBI" id="CHEBI:15377"/>
        <dbReference type="ChEBI" id="CHEBI:18274"/>
        <dbReference type="ChEBI" id="CHEBI:43474"/>
        <dbReference type="ChEBI" id="CHEBI:65317"/>
        <dbReference type="EC" id="3.1.3.89"/>
    </reaction>
</comment>
<dbReference type="OrthoDB" id="10254258at2759"/>
<dbReference type="PANTHER" id="PTHR11845:SF13">
    <property type="entry name" value="5'-DEOXYNUCLEOTIDASE HDDC2"/>
    <property type="match status" value="1"/>
</dbReference>
<comment type="similarity">
    <text evidence="6">Belongs to the HDDC2 family.</text>
</comment>
<evidence type="ECO:0000256" key="11">
    <source>
        <dbReference type="ARBA" id="ARBA00022842"/>
    </source>
</evidence>
<comment type="function">
    <text evidence="5">Catalyzes the dephosphorylation of the nucleoside 5'-monophosphates deoxyadenosine monophosphate (dAMP), deoxycytidine monophosphate (dCMP), deoxyguanosine monophosphate (dGMP) and deoxythymidine monophosphate (dTMP).</text>
</comment>